<dbReference type="RefSeq" id="WP_222991594.1">
    <property type="nucleotide sequence ID" value="NZ_JAINVV010000009.1"/>
</dbReference>
<dbReference type="Proteomes" id="UP000706039">
    <property type="component" value="Unassembled WGS sequence"/>
</dbReference>
<accession>A0ABS7PWY5</accession>
<protein>
    <submittedName>
        <fullName evidence="1">Uncharacterized protein</fullName>
    </submittedName>
</protein>
<organism evidence="1 2">
    <name type="scientific">Sphingomonas colocasiae</name>
    <dbReference type="NCBI Taxonomy" id="1848973"/>
    <lineage>
        <taxon>Bacteria</taxon>
        <taxon>Pseudomonadati</taxon>
        <taxon>Pseudomonadota</taxon>
        <taxon>Alphaproteobacteria</taxon>
        <taxon>Sphingomonadales</taxon>
        <taxon>Sphingomonadaceae</taxon>
        <taxon>Sphingomonas</taxon>
    </lineage>
</organism>
<gene>
    <name evidence="1" type="ORF">K7G82_19445</name>
</gene>
<sequence>MAKITSITLSYVQAEDRIHFASLLDDARTVRMWLTQRLARLLVRALANHMEKAEGIPLPTVRDAMMAQEQAQAVSNIKPSRPVVTDPDVPVHLVTNITLKLSAEKIGLFFESDLDFQPSIVLDRTLVRQWLSMLHRQFETASWPLDVWPEWMIEGNAAPASSATRH</sequence>
<reference evidence="1 2" key="1">
    <citation type="submission" date="2021-08" db="EMBL/GenBank/DDBJ databases">
        <authorList>
            <person name="Tuo L."/>
        </authorList>
    </citation>
    <scope>NUCLEOTIDE SEQUENCE [LARGE SCALE GENOMIC DNA]</scope>
    <source>
        <strain evidence="1 2">JCM 31229</strain>
    </source>
</reference>
<evidence type="ECO:0000313" key="2">
    <source>
        <dbReference type="Proteomes" id="UP000706039"/>
    </source>
</evidence>
<dbReference type="EMBL" id="JAINVV010000009">
    <property type="protein sequence ID" value="MBY8824489.1"/>
    <property type="molecule type" value="Genomic_DNA"/>
</dbReference>
<evidence type="ECO:0000313" key="1">
    <source>
        <dbReference type="EMBL" id="MBY8824489.1"/>
    </source>
</evidence>
<keyword evidence="2" id="KW-1185">Reference proteome</keyword>
<comment type="caution">
    <text evidence="1">The sequence shown here is derived from an EMBL/GenBank/DDBJ whole genome shotgun (WGS) entry which is preliminary data.</text>
</comment>
<name>A0ABS7PWY5_9SPHN</name>
<proteinExistence type="predicted"/>